<gene>
    <name evidence="1" type="ORF">DARMORV10_A09P24560.1</name>
</gene>
<dbReference type="EMBL" id="HG994363">
    <property type="protein sequence ID" value="CAF2042184.1"/>
    <property type="molecule type" value="Genomic_DNA"/>
</dbReference>
<evidence type="ECO:0000313" key="1">
    <source>
        <dbReference type="EMBL" id="CAF2042184.1"/>
    </source>
</evidence>
<dbReference type="Proteomes" id="UP001295469">
    <property type="component" value="Chromosome A09"/>
</dbReference>
<name>A0A816NZ51_BRANA</name>
<reference evidence="1" key="1">
    <citation type="submission" date="2021-01" db="EMBL/GenBank/DDBJ databases">
        <authorList>
            <consortium name="Genoscope - CEA"/>
            <person name="William W."/>
        </authorList>
    </citation>
    <scope>NUCLEOTIDE SEQUENCE</scope>
</reference>
<protein>
    <submittedName>
        <fullName evidence="1">(rape) hypothetical protein</fullName>
    </submittedName>
</protein>
<sequence length="87" mass="8964">MFDSLALAFHSKFDGYGREPRIVLVTAINPKIVSGSSSCNVAEQGTTSDGPLAGLEAAGKEGVAGLEAAGKEGVDLEESARKKARVE</sequence>
<organism evidence="1">
    <name type="scientific">Brassica napus</name>
    <name type="common">Rape</name>
    <dbReference type="NCBI Taxonomy" id="3708"/>
    <lineage>
        <taxon>Eukaryota</taxon>
        <taxon>Viridiplantae</taxon>
        <taxon>Streptophyta</taxon>
        <taxon>Embryophyta</taxon>
        <taxon>Tracheophyta</taxon>
        <taxon>Spermatophyta</taxon>
        <taxon>Magnoliopsida</taxon>
        <taxon>eudicotyledons</taxon>
        <taxon>Gunneridae</taxon>
        <taxon>Pentapetalae</taxon>
        <taxon>rosids</taxon>
        <taxon>malvids</taxon>
        <taxon>Brassicales</taxon>
        <taxon>Brassicaceae</taxon>
        <taxon>Brassiceae</taxon>
        <taxon>Brassica</taxon>
    </lineage>
</organism>
<proteinExistence type="predicted"/>
<accession>A0A816NZ51</accession>
<dbReference type="AlphaFoldDB" id="A0A816NZ51"/>